<evidence type="ECO:0000313" key="11">
    <source>
        <dbReference type="EMBL" id="CAF4294156.1"/>
    </source>
</evidence>
<feature type="transmembrane region" description="Helical" evidence="7">
    <location>
        <begin position="594"/>
        <end position="617"/>
    </location>
</feature>
<dbReference type="GO" id="GO:0007189">
    <property type="term" value="P:adenylate cyclase-activating G protein-coupled receptor signaling pathway"/>
    <property type="evidence" value="ECO:0007669"/>
    <property type="project" value="TreeGrafter"/>
</dbReference>
<evidence type="ECO:0000256" key="3">
    <source>
        <dbReference type="ARBA" id="ARBA00022989"/>
    </source>
</evidence>
<dbReference type="GO" id="GO:0005886">
    <property type="term" value="C:plasma membrane"/>
    <property type="evidence" value="ECO:0007669"/>
    <property type="project" value="TreeGrafter"/>
</dbReference>
<evidence type="ECO:0000256" key="2">
    <source>
        <dbReference type="ARBA" id="ARBA00022692"/>
    </source>
</evidence>
<evidence type="ECO:0000256" key="7">
    <source>
        <dbReference type="SAM" id="Phobius"/>
    </source>
</evidence>
<dbReference type="PROSITE" id="PS50261">
    <property type="entry name" value="G_PROTEIN_RECEP_F2_4"/>
    <property type="match status" value="1"/>
</dbReference>
<keyword evidence="4 7" id="KW-0472">Membrane</keyword>
<sequence length="785" mass="85729">MLPSTFEVVTSILVTAITSNTVNTTEHTTISLATNATIIATSTSIDTTTPEVDTTEVSTTASLATNISISPRLTLASTPNPSPSTRPTASTAPATFTSTSTVSTSSASPSITSTISMSTSPRSTSTSRITISTSLTTLTSTNTTSTSTSTAVSSMSTTATAYTPDVCRNSSQVALPNGTCVSYAAGQEYSAGILHRGNASSVDLADALSLYVASINNANMSRDANSTVSINIIEESLRNLNNTSITISSDTSFVIAQPLNHSSNDIILGARFQRGFSGASVTNSTKDSSLHSNITVAAVIAEQSLLNVKSLQMFIIDKPTMYENVDKKTNKSLASSVVIGSVQPISSASVPMNISLYFKISPEYQPNVSATYLCSFYDISNSRWNETGCTNPLFNPAFSRYECSCNHLTSFALIWLPQSQIGSYGRTMRAADIASLVFQSVSIVCFLIVIIHSIAVRAMNPSLKFQAINLLPLISAASTTILFIFYIALGMTVYTQTPSENETKCFLNSSVLMFFVYFLLIFMFCTKTSIGYFNYLRFVHLFHEPKLRLLYSLLIISFLVSITWVSFAAGFNANASFSITQLYPYQLCWFTHDVIYYFMTIPVCLFLLLNIFTIIFVSKHIIAHARNATTRHQSYERMKQCVLILLSSCVTQGIGWLFGPFISFVSPTGGDVLEWFFIIFNGLEGVWSIILYIIIQLQGMEEQKRVTAIVELTKTSSIGVSKGEKSSSKNARRKDNAERENSGIVERNIWQESVHGFDSINKTAHIHRSIDGSFRNDQFGDDNTI</sequence>
<dbReference type="Pfam" id="PF01825">
    <property type="entry name" value="GPS"/>
    <property type="match status" value="1"/>
</dbReference>
<gene>
    <name evidence="10" type="ORF">FME351_LOCUS11637</name>
    <name evidence="11" type="ORF">TSG867_LOCUS5816</name>
</gene>
<feature type="compositionally biased region" description="Basic and acidic residues" evidence="6">
    <location>
        <begin position="722"/>
        <end position="740"/>
    </location>
</feature>
<dbReference type="InterPro" id="IPR017981">
    <property type="entry name" value="GPCR_2-like_7TM"/>
</dbReference>
<dbReference type="PROSITE" id="PS50221">
    <property type="entry name" value="GAIN_B"/>
    <property type="match status" value="1"/>
</dbReference>
<evidence type="ECO:0000259" key="9">
    <source>
        <dbReference type="PROSITE" id="PS50261"/>
    </source>
</evidence>
<dbReference type="PANTHER" id="PTHR12011:SF471">
    <property type="entry name" value="G-PROTEIN COUPLED RECEPTORS FAMILY 2 PROFILE 2 DOMAIN-CONTAINING PROTEIN"/>
    <property type="match status" value="1"/>
</dbReference>
<reference evidence="10" key="1">
    <citation type="submission" date="2021-02" db="EMBL/GenBank/DDBJ databases">
        <authorList>
            <person name="Nowell W R."/>
        </authorList>
    </citation>
    <scope>NUCLEOTIDE SEQUENCE</scope>
</reference>
<evidence type="ECO:0000256" key="5">
    <source>
        <dbReference type="ARBA" id="ARBA00023157"/>
    </source>
</evidence>
<dbReference type="InterPro" id="IPR000832">
    <property type="entry name" value="GPCR_2_secretin-like"/>
</dbReference>
<feature type="domain" description="GAIN-B" evidence="8">
    <location>
        <begin position="243"/>
        <end position="421"/>
    </location>
</feature>
<dbReference type="Gene3D" id="1.20.1070.10">
    <property type="entry name" value="Rhodopsin 7-helix transmembrane proteins"/>
    <property type="match status" value="1"/>
</dbReference>
<dbReference type="AlphaFoldDB" id="A0A818CBX0"/>
<name>A0A818CBX0_9BILA</name>
<dbReference type="InterPro" id="IPR046338">
    <property type="entry name" value="GAIN_dom_sf"/>
</dbReference>
<comment type="caution">
    <text evidence="10">The sequence shown here is derived from an EMBL/GenBank/DDBJ whole genome shotgun (WGS) entry which is preliminary data.</text>
</comment>
<proteinExistence type="predicted"/>
<dbReference type="GO" id="GO:0004930">
    <property type="term" value="F:G protein-coupled receptor activity"/>
    <property type="evidence" value="ECO:0007669"/>
    <property type="project" value="InterPro"/>
</dbReference>
<dbReference type="Proteomes" id="UP000663862">
    <property type="component" value="Unassembled WGS sequence"/>
</dbReference>
<feature type="transmembrane region" description="Helical" evidence="7">
    <location>
        <begin position="470"/>
        <end position="494"/>
    </location>
</feature>
<organism evidence="10 12">
    <name type="scientific">Rotaria socialis</name>
    <dbReference type="NCBI Taxonomy" id="392032"/>
    <lineage>
        <taxon>Eukaryota</taxon>
        <taxon>Metazoa</taxon>
        <taxon>Spiralia</taxon>
        <taxon>Gnathifera</taxon>
        <taxon>Rotifera</taxon>
        <taxon>Eurotatoria</taxon>
        <taxon>Bdelloidea</taxon>
        <taxon>Philodinida</taxon>
        <taxon>Philodinidae</taxon>
        <taxon>Rotaria</taxon>
    </lineage>
</organism>
<feature type="region of interest" description="Disordered" evidence="6">
    <location>
        <begin position="720"/>
        <end position="740"/>
    </location>
</feature>
<evidence type="ECO:0000313" key="10">
    <source>
        <dbReference type="EMBL" id="CAF3428924.1"/>
    </source>
</evidence>
<accession>A0A818CBX0</accession>
<dbReference type="GO" id="GO:0007166">
    <property type="term" value="P:cell surface receptor signaling pathway"/>
    <property type="evidence" value="ECO:0007669"/>
    <property type="project" value="InterPro"/>
</dbReference>
<dbReference type="InterPro" id="IPR057244">
    <property type="entry name" value="GAIN_B"/>
</dbReference>
<keyword evidence="3 7" id="KW-1133">Transmembrane helix</keyword>
<feature type="compositionally biased region" description="Low complexity" evidence="6">
    <location>
        <begin position="76"/>
        <end position="128"/>
    </location>
</feature>
<evidence type="ECO:0000256" key="6">
    <source>
        <dbReference type="SAM" id="MobiDB-lite"/>
    </source>
</evidence>
<feature type="region of interest" description="Disordered" evidence="6">
    <location>
        <begin position="72"/>
        <end position="128"/>
    </location>
</feature>
<dbReference type="Gene3D" id="2.60.220.50">
    <property type="match status" value="1"/>
</dbReference>
<keyword evidence="2 7" id="KW-0812">Transmembrane</keyword>
<feature type="domain" description="G-protein coupled receptors family 2 profile 2" evidence="9">
    <location>
        <begin position="431"/>
        <end position="696"/>
    </location>
</feature>
<evidence type="ECO:0000256" key="4">
    <source>
        <dbReference type="ARBA" id="ARBA00023136"/>
    </source>
</evidence>
<feature type="transmembrane region" description="Helical" evidence="7">
    <location>
        <begin position="675"/>
        <end position="695"/>
    </location>
</feature>
<dbReference type="EMBL" id="CAJOBQ010000208">
    <property type="protein sequence ID" value="CAF4294156.1"/>
    <property type="molecule type" value="Genomic_DNA"/>
</dbReference>
<protein>
    <submittedName>
        <fullName evidence="10">Uncharacterized protein</fullName>
    </submittedName>
</protein>
<dbReference type="PANTHER" id="PTHR12011">
    <property type="entry name" value="ADHESION G-PROTEIN COUPLED RECEPTOR"/>
    <property type="match status" value="1"/>
</dbReference>
<feature type="transmembrane region" description="Helical" evidence="7">
    <location>
        <begin position="514"/>
        <end position="536"/>
    </location>
</feature>
<dbReference type="InterPro" id="IPR000203">
    <property type="entry name" value="GPS"/>
</dbReference>
<evidence type="ECO:0000256" key="1">
    <source>
        <dbReference type="ARBA" id="ARBA00004141"/>
    </source>
</evidence>
<comment type="subcellular location">
    <subcellularLocation>
        <location evidence="1">Membrane</location>
        <topology evidence="1">Multi-pass membrane protein</topology>
    </subcellularLocation>
</comment>
<evidence type="ECO:0000313" key="12">
    <source>
        <dbReference type="Proteomes" id="UP000663869"/>
    </source>
</evidence>
<feature type="transmembrane region" description="Helical" evidence="7">
    <location>
        <begin position="436"/>
        <end position="458"/>
    </location>
</feature>
<evidence type="ECO:0000259" key="8">
    <source>
        <dbReference type="PROSITE" id="PS50221"/>
    </source>
</evidence>
<keyword evidence="5" id="KW-1015">Disulfide bond</keyword>
<dbReference type="SMART" id="SM00303">
    <property type="entry name" value="GPS"/>
    <property type="match status" value="1"/>
</dbReference>
<dbReference type="Proteomes" id="UP000663869">
    <property type="component" value="Unassembled WGS sequence"/>
</dbReference>
<dbReference type="Pfam" id="PF00002">
    <property type="entry name" value="7tm_2"/>
    <property type="match status" value="1"/>
</dbReference>
<feature type="transmembrane region" description="Helical" evidence="7">
    <location>
        <begin position="548"/>
        <end position="574"/>
    </location>
</feature>
<feature type="transmembrane region" description="Helical" evidence="7">
    <location>
        <begin position="641"/>
        <end position="663"/>
    </location>
</feature>
<dbReference type="EMBL" id="CAJNYU010001352">
    <property type="protein sequence ID" value="CAF3428924.1"/>
    <property type="molecule type" value="Genomic_DNA"/>
</dbReference>